<dbReference type="Pfam" id="PF08533">
    <property type="entry name" value="Glyco_hydro_42C"/>
    <property type="match status" value="1"/>
</dbReference>
<dbReference type="Pfam" id="PF08532">
    <property type="entry name" value="Glyco_hydro_42M"/>
    <property type="match status" value="1"/>
</dbReference>
<feature type="active site" description="Nucleophile" evidence="7">
    <location>
        <position position="314"/>
    </location>
</feature>
<evidence type="ECO:0000259" key="12">
    <source>
        <dbReference type="Pfam" id="PF08533"/>
    </source>
</evidence>
<dbReference type="SUPFAM" id="SSF52317">
    <property type="entry name" value="Class I glutamine amidotransferase-like"/>
    <property type="match status" value="1"/>
</dbReference>
<evidence type="ECO:0000256" key="5">
    <source>
        <dbReference type="ARBA" id="ARBA00023295"/>
    </source>
</evidence>
<dbReference type="PIRSF" id="PIRSF001084">
    <property type="entry name" value="B-galactosidase"/>
    <property type="match status" value="1"/>
</dbReference>
<dbReference type="EMBL" id="DPBP01000004">
    <property type="protein sequence ID" value="HCE16408.1"/>
    <property type="molecule type" value="Genomic_DNA"/>
</dbReference>
<dbReference type="InterPro" id="IPR013738">
    <property type="entry name" value="Beta_galactosidase_Trimer"/>
</dbReference>
<organism evidence="13 14">
    <name type="scientific">Anaerolinea thermolimosa</name>
    <dbReference type="NCBI Taxonomy" id="229919"/>
    <lineage>
        <taxon>Bacteria</taxon>
        <taxon>Bacillati</taxon>
        <taxon>Chloroflexota</taxon>
        <taxon>Anaerolineae</taxon>
        <taxon>Anaerolineales</taxon>
        <taxon>Anaerolineaceae</taxon>
        <taxon>Anaerolinea</taxon>
    </lineage>
</organism>
<evidence type="ECO:0000256" key="1">
    <source>
        <dbReference type="ARBA" id="ARBA00001412"/>
    </source>
</evidence>
<evidence type="ECO:0000256" key="3">
    <source>
        <dbReference type="ARBA" id="ARBA00012756"/>
    </source>
</evidence>
<keyword evidence="4 6" id="KW-0378">Hydrolase</keyword>
<evidence type="ECO:0000259" key="10">
    <source>
        <dbReference type="Pfam" id="PF02449"/>
    </source>
</evidence>
<dbReference type="Gene3D" id="2.60.40.1180">
    <property type="entry name" value="Golgi alpha-mannosidase II"/>
    <property type="match status" value="1"/>
</dbReference>
<feature type="domain" description="Beta-galactosidase C-terminal" evidence="12">
    <location>
        <begin position="627"/>
        <end position="684"/>
    </location>
</feature>
<dbReference type="EC" id="3.2.1.23" evidence="3 6"/>
<dbReference type="Pfam" id="PF02449">
    <property type="entry name" value="Glyco_hydro_42"/>
    <property type="match status" value="1"/>
</dbReference>
<dbReference type="Proteomes" id="UP000264141">
    <property type="component" value="Unassembled WGS sequence"/>
</dbReference>
<dbReference type="InterPro" id="IPR013529">
    <property type="entry name" value="Glyco_hydro_42_N"/>
</dbReference>
<feature type="binding site" evidence="9">
    <location>
        <position position="161"/>
    </location>
    <ligand>
        <name>Zn(2+)</name>
        <dbReference type="ChEBI" id="CHEBI:29105"/>
    </ligand>
</feature>
<dbReference type="InterPro" id="IPR013780">
    <property type="entry name" value="Glyco_hydro_b"/>
</dbReference>
<keyword evidence="5 6" id="KW-0326">Glycosidase</keyword>
<feature type="active site" description="Proton donor" evidence="7">
    <location>
        <position position="156"/>
    </location>
</feature>
<evidence type="ECO:0000256" key="9">
    <source>
        <dbReference type="PIRSR" id="PIRSR001084-3"/>
    </source>
</evidence>
<name>A0A3D1JF73_9CHLR</name>
<dbReference type="GO" id="GO:0004565">
    <property type="term" value="F:beta-galactosidase activity"/>
    <property type="evidence" value="ECO:0007669"/>
    <property type="project" value="UniProtKB-EC"/>
</dbReference>
<keyword evidence="9" id="KW-0862">Zinc</keyword>
<evidence type="ECO:0000256" key="2">
    <source>
        <dbReference type="ARBA" id="ARBA00005940"/>
    </source>
</evidence>
<dbReference type="SUPFAM" id="SSF51011">
    <property type="entry name" value="Glycosyl hydrolase domain"/>
    <property type="match status" value="1"/>
</dbReference>
<dbReference type="GO" id="GO:0009341">
    <property type="term" value="C:beta-galactosidase complex"/>
    <property type="evidence" value="ECO:0007669"/>
    <property type="project" value="InterPro"/>
</dbReference>
<dbReference type="CDD" id="cd03143">
    <property type="entry name" value="A4_beta-galactosidase_middle_domain"/>
    <property type="match status" value="1"/>
</dbReference>
<feature type="domain" description="Beta-galactosidase trimerisation" evidence="11">
    <location>
        <begin position="404"/>
        <end position="616"/>
    </location>
</feature>
<feature type="binding site" evidence="8">
    <location>
        <position position="322"/>
    </location>
    <ligand>
        <name>substrate</name>
    </ligand>
</feature>
<dbReference type="InterPro" id="IPR017853">
    <property type="entry name" value="GH"/>
</dbReference>
<dbReference type="PANTHER" id="PTHR36447">
    <property type="entry name" value="BETA-GALACTOSIDASE GANA"/>
    <property type="match status" value="1"/>
</dbReference>
<dbReference type="SUPFAM" id="SSF51445">
    <property type="entry name" value="(Trans)glycosidases"/>
    <property type="match status" value="1"/>
</dbReference>
<dbReference type="AlphaFoldDB" id="A0A3D1JF73"/>
<proteinExistence type="inferred from homology"/>
<comment type="catalytic activity">
    <reaction evidence="1 6">
        <text>Hydrolysis of terminal non-reducing beta-D-galactose residues in beta-D-galactosides.</text>
        <dbReference type="EC" id="3.2.1.23"/>
    </reaction>
</comment>
<feature type="binding site" evidence="9">
    <location>
        <position position="121"/>
    </location>
    <ligand>
        <name>Zn(2+)</name>
        <dbReference type="ChEBI" id="CHEBI:29105"/>
    </ligand>
</feature>
<dbReference type="InterPro" id="IPR013739">
    <property type="entry name" value="Beta_galactosidase_C"/>
</dbReference>
<evidence type="ECO:0000259" key="11">
    <source>
        <dbReference type="Pfam" id="PF08532"/>
    </source>
</evidence>
<dbReference type="InterPro" id="IPR029062">
    <property type="entry name" value="Class_I_gatase-like"/>
</dbReference>
<feature type="binding site" evidence="9">
    <location>
        <position position="166"/>
    </location>
    <ligand>
        <name>Zn(2+)</name>
        <dbReference type="ChEBI" id="CHEBI:29105"/>
    </ligand>
</feature>
<evidence type="ECO:0000256" key="4">
    <source>
        <dbReference type="ARBA" id="ARBA00022801"/>
    </source>
</evidence>
<evidence type="ECO:0000313" key="13">
    <source>
        <dbReference type="EMBL" id="HCE16408.1"/>
    </source>
</evidence>
<comment type="similarity">
    <text evidence="2 6">Belongs to the glycosyl hydrolase 42 family.</text>
</comment>
<dbReference type="GO" id="GO:0046872">
    <property type="term" value="F:metal ion binding"/>
    <property type="evidence" value="ECO:0007669"/>
    <property type="project" value="UniProtKB-KW"/>
</dbReference>
<protein>
    <recommendedName>
        <fullName evidence="3 6">Beta-galactosidase</fullName>
        <shortName evidence="6">Beta-gal</shortName>
        <ecNumber evidence="3 6">3.2.1.23</ecNumber>
    </recommendedName>
</protein>
<comment type="caution">
    <text evidence="13">The sequence shown here is derived from an EMBL/GenBank/DDBJ whole genome shotgun (WGS) entry which is preliminary data.</text>
</comment>
<dbReference type="PANTHER" id="PTHR36447:SF1">
    <property type="entry name" value="BETA-GALACTOSIDASE GANA"/>
    <property type="match status" value="1"/>
</dbReference>
<dbReference type="STRING" id="229919.GCA_001050195_02602"/>
<dbReference type="GO" id="GO:0006012">
    <property type="term" value="P:galactose metabolic process"/>
    <property type="evidence" value="ECO:0007669"/>
    <property type="project" value="InterPro"/>
</dbReference>
<dbReference type="Gene3D" id="3.20.20.80">
    <property type="entry name" value="Glycosidases"/>
    <property type="match status" value="1"/>
</dbReference>
<evidence type="ECO:0000256" key="6">
    <source>
        <dbReference type="PIRNR" id="PIRNR001084"/>
    </source>
</evidence>
<evidence type="ECO:0000256" key="7">
    <source>
        <dbReference type="PIRSR" id="PIRSR001084-1"/>
    </source>
</evidence>
<feature type="binding site" evidence="8">
    <location>
        <position position="155"/>
    </location>
    <ligand>
        <name>substrate</name>
    </ligand>
</feature>
<evidence type="ECO:0000313" key="14">
    <source>
        <dbReference type="Proteomes" id="UP000264141"/>
    </source>
</evidence>
<keyword evidence="9" id="KW-0479">Metal-binding</keyword>
<evidence type="ECO:0000256" key="8">
    <source>
        <dbReference type="PIRSR" id="PIRSR001084-2"/>
    </source>
</evidence>
<dbReference type="InterPro" id="IPR003476">
    <property type="entry name" value="Glyco_hydro_42"/>
</dbReference>
<dbReference type="Gene3D" id="3.40.50.880">
    <property type="match status" value="1"/>
</dbReference>
<sequence length="685" mass="77970">MIQRYPPINPRFPHFLHGGDYNPDQWPEEVWAEDMRLMKLANCNAMSVGIFAWARLEPEEGRYDFSWLDRVMDLLAENGAYAVLATPSGARPAWLSQKYPEVLRVRSDRGRNLHGIRHNHCMTSPVYRQKTQAINRALAERYKDHPALLVWHISNEYNGECHCDLCQAAFRNWLKKKYDNDLDKLNKAWWTSFWSHTYTDWEQIESPSPIGEPILHGLNLDWKRYSNDQTIDFFLNEIQPLRELTPNVPVTTNFMGLFPGLNYPKFAQYVDVVSWDSYPVWHTTGSDWRLAAQVSFIHDQNRSMKGGKPFMLMESTPSNTNWQPIPKLKRPGMHKLSSLQAVAHGSDTVQYFQWRKSRGSAEKFHGAVVDHVGHEHTRVFKDVSELGAILRQLDPIIGTTVHPDVAIYLDWENRWAIEDMQALGRDRRNYTDTVIAHYLPFWKRGIPVDVIAEEAEISQYKLVIAPMLYMLKPGVAERIRAFVKNGGTLVMTYWSGIVDENDLCFLGGWPGNGLREVLGIWDEETDTITPEERNRVLPVPGNELGLSGGFEARDYFALIHAEGARVLATFGNDFYAGRPALTVNDFGKGQAYYVASRNDEAFMDSFFGKLAERLDLLRALPAELPEGVTAQLRSDGQNRFIFVMNFNPAPATVDLGAASYRSLLSGQSVTGPLGLPAYGVEILQA</sequence>
<accession>A0A3D1JF73</accession>
<reference evidence="13 14" key="1">
    <citation type="journal article" date="2018" name="Nat. Biotechnol.">
        <title>A standardized bacterial taxonomy based on genome phylogeny substantially revises the tree of life.</title>
        <authorList>
            <person name="Parks D.H."/>
            <person name="Chuvochina M."/>
            <person name="Waite D.W."/>
            <person name="Rinke C."/>
            <person name="Skarshewski A."/>
            <person name="Chaumeil P.A."/>
            <person name="Hugenholtz P."/>
        </authorList>
    </citation>
    <scope>NUCLEOTIDE SEQUENCE [LARGE SCALE GENOMIC DNA]</scope>
    <source>
        <strain evidence="13">UBA8781</strain>
    </source>
</reference>
<feature type="domain" description="Glycoside hydrolase family 42 N-terminal" evidence="10">
    <location>
        <begin position="20"/>
        <end position="392"/>
    </location>
</feature>
<feature type="binding site" evidence="9">
    <location>
        <position position="163"/>
    </location>
    <ligand>
        <name>Zn(2+)</name>
        <dbReference type="ChEBI" id="CHEBI:29105"/>
    </ligand>
</feature>
<gene>
    <name evidence="13" type="ORF">DEQ80_00975</name>
</gene>
<feature type="binding site" evidence="8">
    <location>
        <position position="117"/>
    </location>
    <ligand>
        <name>substrate</name>
    </ligand>
</feature>